<comment type="caution">
    <text evidence="2">The sequence shown here is derived from an EMBL/GenBank/DDBJ whole genome shotgun (WGS) entry which is preliminary data.</text>
</comment>
<keyword evidence="1" id="KW-0812">Transmembrane</keyword>
<keyword evidence="1" id="KW-0472">Membrane</keyword>
<sequence>MNREKIWEAMSYAWTEIGLSGAEFEKFAREIQVKPEGMSEFNRAVFWDTCGTFAIESTFAFLSLGVSLPDWHWPDAVERVARWRRRSVLQSLLNPIWLIGYPLACIMALNYWLQLRRAVTSSMYAA</sequence>
<keyword evidence="1" id="KW-1133">Transmembrane helix</keyword>
<protein>
    <submittedName>
        <fullName evidence="2">Uncharacterized protein</fullName>
    </submittedName>
</protein>
<organism evidence="2 3">
    <name type="scientific">Novilysobacter selenitireducens</name>
    <dbReference type="NCBI Taxonomy" id="2872639"/>
    <lineage>
        <taxon>Bacteria</taxon>
        <taxon>Pseudomonadati</taxon>
        <taxon>Pseudomonadota</taxon>
        <taxon>Gammaproteobacteria</taxon>
        <taxon>Lysobacterales</taxon>
        <taxon>Lysobacteraceae</taxon>
        <taxon>Novilysobacter</taxon>
    </lineage>
</organism>
<dbReference type="RefSeq" id="WP_223675685.1">
    <property type="nucleotide sequence ID" value="NZ_JAINZW010000002.1"/>
</dbReference>
<dbReference type="Proteomes" id="UP001430954">
    <property type="component" value="Unassembled WGS sequence"/>
</dbReference>
<evidence type="ECO:0000256" key="1">
    <source>
        <dbReference type="SAM" id="Phobius"/>
    </source>
</evidence>
<gene>
    <name evidence="2" type="ORF">K6753_07165</name>
</gene>
<reference evidence="2 3" key="1">
    <citation type="submission" date="2021-09" db="EMBL/GenBank/DDBJ databases">
        <title>Lysobacter sp. 13A isolated from the river sediment.</title>
        <authorList>
            <person name="Liu H."/>
            <person name="Li S."/>
            <person name="Mao S."/>
        </authorList>
    </citation>
    <scope>NUCLEOTIDE SEQUENCE [LARGE SCALE GENOMIC DNA]</scope>
    <source>
        <strain evidence="2 3">13A</strain>
    </source>
</reference>
<feature type="transmembrane region" description="Helical" evidence="1">
    <location>
        <begin position="92"/>
        <end position="113"/>
    </location>
</feature>
<keyword evidence="3" id="KW-1185">Reference proteome</keyword>
<name>A0ABS7T608_9GAMM</name>
<dbReference type="EMBL" id="JAINZW010000002">
    <property type="protein sequence ID" value="MBZ4039310.1"/>
    <property type="molecule type" value="Genomic_DNA"/>
</dbReference>
<evidence type="ECO:0000313" key="3">
    <source>
        <dbReference type="Proteomes" id="UP001430954"/>
    </source>
</evidence>
<evidence type="ECO:0000313" key="2">
    <source>
        <dbReference type="EMBL" id="MBZ4039310.1"/>
    </source>
</evidence>
<proteinExistence type="predicted"/>
<accession>A0ABS7T608</accession>